<comment type="caution">
    <text evidence="3">The sequence shown here is derived from an EMBL/GenBank/DDBJ whole genome shotgun (WGS) entry which is preliminary data.</text>
</comment>
<dbReference type="EMBL" id="JAWWNJ010000174">
    <property type="protein sequence ID" value="KAK6975135.1"/>
    <property type="molecule type" value="Genomic_DNA"/>
</dbReference>
<feature type="compositionally biased region" description="Pro residues" evidence="1">
    <location>
        <begin position="15"/>
        <end position="28"/>
    </location>
</feature>
<accession>A0AAV9ZAY2</accession>
<keyword evidence="2" id="KW-1133">Transmembrane helix</keyword>
<feature type="non-terminal residue" evidence="3">
    <location>
        <position position="193"/>
    </location>
</feature>
<gene>
    <name evidence="3" type="ORF">R3P38DRAFT_3127551</name>
</gene>
<organism evidence="3 4">
    <name type="scientific">Favolaschia claudopus</name>
    <dbReference type="NCBI Taxonomy" id="2862362"/>
    <lineage>
        <taxon>Eukaryota</taxon>
        <taxon>Fungi</taxon>
        <taxon>Dikarya</taxon>
        <taxon>Basidiomycota</taxon>
        <taxon>Agaricomycotina</taxon>
        <taxon>Agaricomycetes</taxon>
        <taxon>Agaricomycetidae</taxon>
        <taxon>Agaricales</taxon>
        <taxon>Marasmiineae</taxon>
        <taxon>Mycenaceae</taxon>
        <taxon>Favolaschia</taxon>
    </lineage>
</organism>
<dbReference type="AlphaFoldDB" id="A0AAV9ZAY2"/>
<keyword evidence="4" id="KW-1185">Reference proteome</keyword>
<feature type="compositionally biased region" description="Basic and acidic residues" evidence="1">
    <location>
        <begin position="1"/>
        <end position="12"/>
    </location>
</feature>
<reference evidence="3 4" key="1">
    <citation type="journal article" date="2024" name="J Genomics">
        <title>Draft genome sequencing and assembly of Favolaschia claudopus CIRM-BRFM 2984 isolated from oak limbs.</title>
        <authorList>
            <person name="Navarro D."/>
            <person name="Drula E."/>
            <person name="Chaduli D."/>
            <person name="Cazenave R."/>
            <person name="Ahrendt S."/>
            <person name="Wang J."/>
            <person name="Lipzen A."/>
            <person name="Daum C."/>
            <person name="Barry K."/>
            <person name="Grigoriev I.V."/>
            <person name="Favel A."/>
            <person name="Rosso M.N."/>
            <person name="Martin F."/>
        </authorList>
    </citation>
    <scope>NUCLEOTIDE SEQUENCE [LARGE SCALE GENOMIC DNA]</scope>
    <source>
        <strain evidence="3 4">CIRM-BRFM 2984</strain>
    </source>
</reference>
<evidence type="ECO:0000256" key="2">
    <source>
        <dbReference type="SAM" id="Phobius"/>
    </source>
</evidence>
<evidence type="ECO:0000313" key="3">
    <source>
        <dbReference type="EMBL" id="KAK6975135.1"/>
    </source>
</evidence>
<feature type="transmembrane region" description="Helical" evidence="2">
    <location>
        <begin position="56"/>
        <end position="75"/>
    </location>
</feature>
<protein>
    <submittedName>
        <fullName evidence="3">Uncharacterized protein</fullName>
    </submittedName>
</protein>
<keyword evidence="2" id="KW-0472">Membrane</keyword>
<keyword evidence="2" id="KW-0812">Transmembrane</keyword>
<name>A0AAV9ZAY2_9AGAR</name>
<evidence type="ECO:0000313" key="4">
    <source>
        <dbReference type="Proteomes" id="UP001362999"/>
    </source>
</evidence>
<proteinExistence type="predicted"/>
<evidence type="ECO:0000256" key="1">
    <source>
        <dbReference type="SAM" id="MobiDB-lite"/>
    </source>
</evidence>
<dbReference type="Proteomes" id="UP001362999">
    <property type="component" value="Unassembled WGS sequence"/>
</dbReference>
<feature type="region of interest" description="Disordered" evidence="1">
    <location>
        <begin position="1"/>
        <end position="28"/>
    </location>
</feature>
<sequence length="193" mass="21119">MCREDKKKECAPHNRSPPPPTPYASPSPPLRPFTPTSLHFTLGFLSTSTLIFSHRTYLSIALALALPLSASYLALPTLYAETSYAEVSARIVTAMAHGCFHAALPFTAYEKLIRGAWRAGGCTCRKCAGPTPRILEFALRDDVKDAVLEREPARARGVVRDGVVHAGVLRLETTIGRLVCGHPVGRQCLMRMF</sequence>